<keyword evidence="2" id="KW-1185">Reference proteome</keyword>
<evidence type="ECO:0000313" key="2">
    <source>
        <dbReference type="Proteomes" id="UP000199322"/>
    </source>
</evidence>
<sequence length="309" mass="36952">MTQEEFYDKFNMQRRAFLNTSIKKLEKKYNKEYEKLFKELNYNISHKISKYKDENNNYRSLHLTKMKKDIDDEIRKFNKELNLQHKDLLKRASIKALEDTKAIYKNFSLDVLTENVKWNKNIMDYLIAYKAQDGLKISDRLWGHSKQIRDNLINTLQKNILAGESVWDTMMELKNNPNVEIPKYLREQFHLMGDEQIQKTVDLYTVKKTNYMTRRLVESEIERAYRTTNQKLVEGKEWIKGLKWNLSSKHKHGEYDCVCEDNSTANDFKMGKGVYPPKYYPPAPAHPWCKCYDSEVFNDEIIQKIENVD</sequence>
<dbReference type="EMBL" id="FMYV01000004">
    <property type="protein sequence ID" value="SDC46233.1"/>
    <property type="molecule type" value="Genomic_DNA"/>
</dbReference>
<protein>
    <recommendedName>
        <fullName evidence="3">Phage head morphogenesis protein, SPP1 gp7 family</fullName>
    </recommendedName>
</protein>
<dbReference type="Proteomes" id="UP000199322">
    <property type="component" value="Unassembled WGS sequence"/>
</dbReference>
<dbReference type="RefSeq" id="WP_091403505.1">
    <property type="nucleotide sequence ID" value="NZ_FMYV01000004.1"/>
</dbReference>
<evidence type="ECO:0000313" key="1">
    <source>
        <dbReference type="EMBL" id="SDC46233.1"/>
    </source>
</evidence>
<gene>
    <name evidence="1" type="ORF">SAMN04488588_1132</name>
</gene>
<organism evidence="1 2">
    <name type="scientific">Geotoga petraea</name>
    <dbReference type="NCBI Taxonomy" id="28234"/>
    <lineage>
        <taxon>Bacteria</taxon>
        <taxon>Thermotogati</taxon>
        <taxon>Thermotogota</taxon>
        <taxon>Thermotogae</taxon>
        <taxon>Petrotogales</taxon>
        <taxon>Petrotogaceae</taxon>
        <taxon>Geotoga</taxon>
    </lineage>
</organism>
<reference evidence="1 2" key="1">
    <citation type="submission" date="2016-10" db="EMBL/GenBank/DDBJ databases">
        <authorList>
            <person name="de Groot N.N."/>
        </authorList>
    </citation>
    <scope>NUCLEOTIDE SEQUENCE [LARGE SCALE GENOMIC DNA]</scope>
    <source>
        <strain evidence="1 2">WG14</strain>
    </source>
</reference>
<dbReference type="STRING" id="28234.SAMN04488588_1132"/>
<accession>A0A1G6LSL3</accession>
<proteinExistence type="predicted"/>
<name>A0A1G6LSL3_9BACT</name>
<evidence type="ECO:0008006" key="3">
    <source>
        <dbReference type="Google" id="ProtNLM"/>
    </source>
</evidence>
<dbReference type="AlphaFoldDB" id="A0A1G6LSL3"/>